<dbReference type="HOGENOM" id="CLU_581976_0_0_1"/>
<feature type="transmembrane region" description="Helical" evidence="2">
    <location>
        <begin position="347"/>
        <end position="371"/>
    </location>
</feature>
<accession>L1IK62</accession>
<name>L1IK62_GUITC</name>
<keyword evidence="5" id="KW-1185">Reference proteome</keyword>
<reference evidence="3 5" key="1">
    <citation type="journal article" date="2012" name="Nature">
        <title>Algal genomes reveal evolutionary mosaicism and the fate of nucleomorphs.</title>
        <authorList>
            <consortium name="DOE Joint Genome Institute"/>
            <person name="Curtis B.A."/>
            <person name="Tanifuji G."/>
            <person name="Burki F."/>
            <person name="Gruber A."/>
            <person name="Irimia M."/>
            <person name="Maruyama S."/>
            <person name="Arias M.C."/>
            <person name="Ball S.G."/>
            <person name="Gile G.H."/>
            <person name="Hirakawa Y."/>
            <person name="Hopkins J.F."/>
            <person name="Kuo A."/>
            <person name="Rensing S.A."/>
            <person name="Schmutz J."/>
            <person name="Symeonidi A."/>
            <person name="Elias M."/>
            <person name="Eveleigh R.J."/>
            <person name="Herman E.K."/>
            <person name="Klute M.J."/>
            <person name="Nakayama T."/>
            <person name="Obornik M."/>
            <person name="Reyes-Prieto A."/>
            <person name="Armbrust E.V."/>
            <person name="Aves S.J."/>
            <person name="Beiko R.G."/>
            <person name="Coutinho P."/>
            <person name="Dacks J.B."/>
            <person name="Durnford D.G."/>
            <person name="Fast N.M."/>
            <person name="Green B.R."/>
            <person name="Grisdale C.J."/>
            <person name="Hempel F."/>
            <person name="Henrissat B."/>
            <person name="Hoppner M.P."/>
            <person name="Ishida K."/>
            <person name="Kim E."/>
            <person name="Koreny L."/>
            <person name="Kroth P.G."/>
            <person name="Liu Y."/>
            <person name="Malik S.B."/>
            <person name="Maier U.G."/>
            <person name="McRose D."/>
            <person name="Mock T."/>
            <person name="Neilson J.A."/>
            <person name="Onodera N.T."/>
            <person name="Poole A.M."/>
            <person name="Pritham E.J."/>
            <person name="Richards T.A."/>
            <person name="Rocap G."/>
            <person name="Roy S.W."/>
            <person name="Sarai C."/>
            <person name="Schaack S."/>
            <person name="Shirato S."/>
            <person name="Slamovits C.H."/>
            <person name="Spencer D.F."/>
            <person name="Suzuki S."/>
            <person name="Worden A.Z."/>
            <person name="Zauner S."/>
            <person name="Barry K."/>
            <person name="Bell C."/>
            <person name="Bharti A.K."/>
            <person name="Crow J.A."/>
            <person name="Grimwood J."/>
            <person name="Kramer R."/>
            <person name="Lindquist E."/>
            <person name="Lucas S."/>
            <person name="Salamov A."/>
            <person name="McFadden G.I."/>
            <person name="Lane C.E."/>
            <person name="Keeling P.J."/>
            <person name="Gray M.W."/>
            <person name="Grigoriev I.V."/>
            <person name="Archibald J.M."/>
        </authorList>
    </citation>
    <scope>NUCLEOTIDE SEQUENCE</scope>
    <source>
        <strain evidence="3 5">CCMP2712</strain>
    </source>
</reference>
<evidence type="ECO:0000313" key="3">
    <source>
        <dbReference type="EMBL" id="EKX36195.1"/>
    </source>
</evidence>
<proteinExistence type="predicted"/>
<reference evidence="4" key="3">
    <citation type="submission" date="2016-03" db="UniProtKB">
        <authorList>
            <consortium name="EnsemblProtists"/>
        </authorList>
    </citation>
    <scope>IDENTIFICATION</scope>
</reference>
<keyword evidence="2" id="KW-1133">Transmembrane helix</keyword>
<evidence type="ECO:0000256" key="1">
    <source>
        <dbReference type="SAM" id="MobiDB-lite"/>
    </source>
</evidence>
<feature type="compositionally biased region" description="Basic and acidic residues" evidence="1">
    <location>
        <begin position="436"/>
        <end position="470"/>
    </location>
</feature>
<reference evidence="5" key="2">
    <citation type="submission" date="2012-11" db="EMBL/GenBank/DDBJ databases">
        <authorList>
            <person name="Kuo A."/>
            <person name="Curtis B.A."/>
            <person name="Tanifuji G."/>
            <person name="Burki F."/>
            <person name="Gruber A."/>
            <person name="Irimia M."/>
            <person name="Maruyama S."/>
            <person name="Arias M.C."/>
            <person name="Ball S.G."/>
            <person name="Gile G.H."/>
            <person name="Hirakawa Y."/>
            <person name="Hopkins J.F."/>
            <person name="Rensing S.A."/>
            <person name="Schmutz J."/>
            <person name="Symeonidi A."/>
            <person name="Elias M."/>
            <person name="Eveleigh R.J."/>
            <person name="Herman E.K."/>
            <person name="Klute M.J."/>
            <person name="Nakayama T."/>
            <person name="Obornik M."/>
            <person name="Reyes-Prieto A."/>
            <person name="Armbrust E.V."/>
            <person name="Aves S.J."/>
            <person name="Beiko R.G."/>
            <person name="Coutinho P."/>
            <person name="Dacks J.B."/>
            <person name="Durnford D.G."/>
            <person name="Fast N.M."/>
            <person name="Green B.R."/>
            <person name="Grisdale C."/>
            <person name="Hempe F."/>
            <person name="Henrissat B."/>
            <person name="Hoppner M.P."/>
            <person name="Ishida K.-I."/>
            <person name="Kim E."/>
            <person name="Koreny L."/>
            <person name="Kroth P.G."/>
            <person name="Liu Y."/>
            <person name="Malik S.-B."/>
            <person name="Maier U.G."/>
            <person name="McRose D."/>
            <person name="Mock T."/>
            <person name="Neilson J.A."/>
            <person name="Onodera N.T."/>
            <person name="Poole A.M."/>
            <person name="Pritham E.J."/>
            <person name="Richards T.A."/>
            <person name="Rocap G."/>
            <person name="Roy S.W."/>
            <person name="Sarai C."/>
            <person name="Schaack S."/>
            <person name="Shirato S."/>
            <person name="Slamovits C.H."/>
            <person name="Spencer D.F."/>
            <person name="Suzuki S."/>
            <person name="Worden A.Z."/>
            <person name="Zauner S."/>
            <person name="Barry K."/>
            <person name="Bell C."/>
            <person name="Bharti A.K."/>
            <person name="Crow J.A."/>
            <person name="Grimwood J."/>
            <person name="Kramer R."/>
            <person name="Lindquist E."/>
            <person name="Lucas S."/>
            <person name="Salamov A."/>
            <person name="McFadden G.I."/>
            <person name="Lane C.E."/>
            <person name="Keeling P.J."/>
            <person name="Gray M.W."/>
            <person name="Grigoriev I.V."/>
            <person name="Archibald J.M."/>
        </authorList>
    </citation>
    <scope>NUCLEOTIDE SEQUENCE</scope>
    <source>
        <strain evidence="5">CCMP2712</strain>
    </source>
</reference>
<dbReference type="PaxDb" id="55529-EKX36195"/>
<dbReference type="Proteomes" id="UP000011087">
    <property type="component" value="Unassembled WGS sequence"/>
</dbReference>
<feature type="transmembrane region" description="Helical" evidence="2">
    <location>
        <begin position="256"/>
        <end position="277"/>
    </location>
</feature>
<dbReference type="EMBL" id="JH993078">
    <property type="protein sequence ID" value="EKX36195.1"/>
    <property type="molecule type" value="Genomic_DNA"/>
</dbReference>
<keyword evidence="2" id="KW-0472">Membrane</keyword>
<organism evidence="3">
    <name type="scientific">Guillardia theta (strain CCMP2712)</name>
    <name type="common">Cryptophyte</name>
    <dbReference type="NCBI Taxonomy" id="905079"/>
    <lineage>
        <taxon>Eukaryota</taxon>
        <taxon>Cryptophyceae</taxon>
        <taxon>Pyrenomonadales</taxon>
        <taxon>Geminigeraceae</taxon>
        <taxon>Guillardia</taxon>
    </lineage>
</organism>
<evidence type="ECO:0000313" key="5">
    <source>
        <dbReference type="Proteomes" id="UP000011087"/>
    </source>
</evidence>
<feature type="region of interest" description="Disordered" evidence="1">
    <location>
        <begin position="417"/>
        <end position="470"/>
    </location>
</feature>
<keyword evidence="2" id="KW-0812">Transmembrane</keyword>
<dbReference type="KEGG" id="gtt:GUITHDRAFT_146001"/>
<dbReference type="AlphaFoldDB" id="L1IK62"/>
<dbReference type="EnsemblProtists" id="EKX36195">
    <property type="protein sequence ID" value="EKX36195"/>
    <property type="gene ID" value="GUITHDRAFT_146001"/>
</dbReference>
<evidence type="ECO:0000313" key="4">
    <source>
        <dbReference type="EnsemblProtists" id="EKX36195"/>
    </source>
</evidence>
<evidence type="ECO:0000256" key="2">
    <source>
        <dbReference type="SAM" id="Phobius"/>
    </source>
</evidence>
<gene>
    <name evidence="3" type="ORF">GUITHDRAFT_146001</name>
</gene>
<protein>
    <submittedName>
        <fullName evidence="3 4">Uncharacterized protein</fullName>
    </submittedName>
</protein>
<feature type="transmembrane region" description="Helical" evidence="2">
    <location>
        <begin position="377"/>
        <end position="396"/>
    </location>
</feature>
<dbReference type="RefSeq" id="XP_005823175.1">
    <property type="nucleotide sequence ID" value="XM_005823118.1"/>
</dbReference>
<dbReference type="GeneID" id="17292877"/>
<sequence length="470" mass="53733">MESGGNDITEESILTQFQSLFLRGVYLRNMLSYMCNSCTSDIHDPITHTICMFLSTPVRINITKTGLAPFQDCNTAIYPFFCMDEDQKSFLLDILQHMQERSCASLSTQMGGGGMATFNSALPKTYIDTSEVICQFFHATKDSEKIGMKQEVRDNICNVIIQRVCSSVHIPRRALNEIMQRVERESRDIHVIYKVVHCHRQPFFRWFFLPAGGHEGYDEVPYGRHATIILQLKELRQPIPVPGMEVINRFFEDKRLTCVLLMTWMSMVLGIFSELGVMDSHFMKLGPGKHSKVMGVELDTWYKWSCIAVFTFVSTSINAFVGDAIMPWIQNTIQDHKTKFLPYSKTMCILITQVWTLYCCIMSVFALFVMLSQVDFLIIRIVADLLVNVYTSIAFMKGKVVDPERYSAWIKSDSTHHTAHGLPTPQPGNVLSSVAVKHDDETEDASHHAPNEDYDTEDRKKSMDTLLRHQ</sequence>
<feature type="transmembrane region" description="Helical" evidence="2">
    <location>
        <begin position="301"/>
        <end position="326"/>
    </location>
</feature>